<reference evidence="2 3" key="1">
    <citation type="submission" date="2019-04" db="EMBL/GenBank/DDBJ databases">
        <title>Friends and foes A comparative genomics study of 23 Aspergillus species from section Flavi.</title>
        <authorList>
            <consortium name="DOE Joint Genome Institute"/>
            <person name="Kjaerbolling I."/>
            <person name="Vesth T."/>
            <person name="Frisvad J.C."/>
            <person name="Nybo J.L."/>
            <person name="Theobald S."/>
            <person name="Kildgaard S."/>
            <person name="Isbrandt T."/>
            <person name="Kuo A."/>
            <person name="Sato A."/>
            <person name="Lyhne E.K."/>
            <person name="Kogle M.E."/>
            <person name="Wiebenga A."/>
            <person name="Kun R.S."/>
            <person name="Lubbers R.J."/>
            <person name="Makela M.R."/>
            <person name="Barry K."/>
            <person name="Chovatia M."/>
            <person name="Clum A."/>
            <person name="Daum C."/>
            <person name="Haridas S."/>
            <person name="He G."/>
            <person name="LaButti K."/>
            <person name="Lipzen A."/>
            <person name="Mondo S."/>
            <person name="Riley R."/>
            <person name="Salamov A."/>
            <person name="Simmons B.A."/>
            <person name="Magnuson J.K."/>
            <person name="Henrissat B."/>
            <person name="Mortensen U.H."/>
            <person name="Larsen T.O."/>
            <person name="Devries R.P."/>
            <person name="Grigoriev I.V."/>
            <person name="Machida M."/>
            <person name="Baker S.E."/>
            <person name="Andersen M.R."/>
        </authorList>
    </citation>
    <scope>NUCLEOTIDE SEQUENCE [LARGE SCALE GENOMIC DNA]</scope>
    <source>
        <strain evidence="2 3">IBT 18842</strain>
    </source>
</reference>
<evidence type="ECO:0000256" key="1">
    <source>
        <dbReference type="SAM" id="Phobius"/>
    </source>
</evidence>
<gene>
    <name evidence="2" type="ORF">BDV25DRAFT_162950</name>
</gene>
<evidence type="ECO:0000313" key="2">
    <source>
        <dbReference type="EMBL" id="KAE8146211.1"/>
    </source>
</evidence>
<keyword evidence="1" id="KW-0472">Membrane</keyword>
<accession>A0A5N6TJE5</accession>
<keyword evidence="3" id="KW-1185">Reference proteome</keyword>
<keyword evidence="1" id="KW-1133">Transmembrane helix</keyword>
<dbReference type="EMBL" id="ML742279">
    <property type="protein sequence ID" value="KAE8146211.1"/>
    <property type="molecule type" value="Genomic_DNA"/>
</dbReference>
<name>A0A5N6TJE5_ASPAV</name>
<dbReference type="AlphaFoldDB" id="A0A5N6TJE5"/>
<organism evidence="2 3">
    <name type="scientific">Aspergillus avenaceus</name>
    <dbReference type="NCBI Taxonomy" id="36643"/>
    <lineage>
        <taxon>Eukaryota</taxon>
        <taxon>Fungi</taxon>
        <taxon>Dikarya</taxon>
        <taxon>Ascomycota</taxon>
        <taxon>Pezizomycotina</taxon>
        <taxon>Eurotiomycetes</taxon>
        <taxon>Eurotiomycetidae</taxon>
        <taxon>Eurotiales</taxon>
        <taxon>Aspergillaceae</taxon>
        <taxon>Aspergillus</taxon>
        <taxon>Aspergillus subgen. Circumdati</taxon>
    </lineage>
</organism>
<proteinExistence type="predicted"/>
<dbReference type="Proteomes" id="UP000325780">
    <property type="component" value="Unassembled WGS sequence"/>
</dbReference>
<feature type="transmembrane region" description="Helical" evidence="1">
    <location>
        <begin position="30"/>
        <end position="50"/>
    </location>
</feature>
<evidence type="ECO:0000313" key="3">
    <source>
        <dbReference type="Proteomes" id="UP000325780"/>
    </source>
</evidence>
<protein>
    <submittedName>
        <fullName evidence="2">Uncharacterized protein</fullName>
    </submittedName>
</protein>
<keyword evidence="1" id="KW-0812">Transmembrane</keyword>
<sequence>MRWSGLQLDRNPMSLLNHHFATGLTTSSRLMAIVSFLLGSLLVSGVIMIAPRQT</sequence>